<dbReference type="Pfam" id="PF08264">
    <property type="entry name" value="Anticodon_1"/>
    <property type="match status" value="1"/>
</dbReference>
<gene>
    <name evidence="11" type="ORF">UV05_C0020G0001</name>
</gene>
<protein>
    <recommendedName>
        <fullName evidence="1">isoleucine--tRNA ligase</fullName>
        <ecNumber evidence="1">6.1.1.5</ecNumber>
    </recommendedName>
</protein>
<dbReference type="PRINTS" id="PR00984">
    <property type="entry name" value="TRNASYNTHILE"/>
</dbReference>
<comment type="catalytic activity">
    <reaction evidence="8">
        <text>tRNA(Ile) + L-isoleucine + ATP = L-isoleucyl-tRNA(Ile) + AMP + diphosphate</text>
        <dbReference type="Rhea" id="RHEA:11060"/>
        <dbReference type="Rhea" id="RHEA-COMP:9666"/>
        <dbReference type="Rhea" id="RHEA-COMP:9695"/>
        <dbReference type="ChEBI" id="CHEBI:30616"/>
        <dbReference type="ChEBI" id="CHEBI:33019"/>
        <dbReference type="ChEBI" id="CHEBI:58045"/>
        <dbReference type="ChEBI" id="CHEBI:78442"/>
        <dbReference type="ChEBI" id="CHEBI:78528"/>
        <dbReference type="ChEBI" id="CHEBI:456215"/>
        <dbReference type="EC" id="6.1.1.5"/>
    </reaction>
</comment>
<feature type="non-terminal residue" evidence="11">
    <location>
        <position position="1"/>
    </location>
</feature>
<keyword evidence="4" id="KW-0067">ATP-binding</keyword>
<dbReference type="EMBL" id="LCCZ01000020">
    <property type="protein sequence ID" value="KKS43795.1"/>
    <property type="molecule type" value="Genomic_DNA"/>
</dbReference>
<sequence length="708" mass="80738">VKYVWLAKDLASSLSKYVGEIIEEKFGSELVGLKYHPLFNIHNSEFIIPYQIVSADFVGLAEGTGLVHIAPMYGEDDNILGEKMGWTAIESVNLNGIILEGLPGAGKFMKDGDKDILEDLKTRGLLVSEIDDTIRHTYPFCWRCETSLMYVAKDSWFIKMSEEKIKNIMIEKNQKIVWEPSHIRDGRFGEWLQGARNWAISRERYWGTPLPLWVSEAGEVRFFNISEKEIKESKNLDELYARGLAWLKMEMKKNNQLENWHRPYIDEISFDGFKRVPFVCDVWLDSGCMPYAQSGFTGAGEIFYPADYIAEAVDQTRGWFYTLLAVASLLEASGVKLSDEPPFKSVICLGHINDARGQKMSKSKGNVMEPMAIMEKYGADTVRLALVSMNPAGEPKNFDEKFLQTTQRQSLSLLLNVMQFFEAYSKIVKSKIQNSESKTNLLDTWISALSKKYLHEWHNFMRKNKLTESARATMSFVDEASTWYLRLSRERFKGAEAVNALGSLREVIKTAVIMLAPFCPFTADDLWPRLGESKQLFIEQVLLEEFENLNADEEKALVEMALARSIVEKGRKLRESHGLKIRQPLAKFTVKSGSLSEEYFGLIAGELNVLKVEYGEAETFDFELTKELKKMGLAREFKRTLGDWRRGQKLAVGEVVVVSVWCEEGEINNTMKELAESLGQDTWLNISIEPNSGEAIEFENSKIYITKK</sequence>
<evidence type="ECO:0000256" key="3">
    <source>
        <dbReference type="ARBA" id="ARBA00022741"/>
    </source>
</evidence>
<dbReference type="InterPro" id="IPR009008">
    <property type="entry name" value="Val/Leu/Ile-tRNA-synth_edit"/>
</dbReference>
<dbReference type="PANTHER" id="PTHR42780:SF1">
    <property type="entry name" value="ISOLEUCINE--TRNA LIGASE, CYTOPLASMIC"/>
    <property type="match status" value="1"/>
</dbReference>
<dbReference type="Proteomes" id="UP000034875">
    <property type="component" value="Unassembled WGS sequence"/>
</dbReference>
<evidence type="ECO:0000256" key="6">
    <source>
        <dbReference type="ARBA" id="ARBA00023146"/>
    </source>
</evidence>
<dbReference type="PANTHER" id="PTHR42780">
    <property type="entry name" value="SOLEUCYL-TRNA SYNTHETASE"/>
    <property type="match status" value="1"/>
</dbReference>
<dbReference type="Gene3D" id="3.90.740.10">
    <property type="entry name" value="Valyl/Leucyl/Isoleucyl-tRNA synthetase, editing domain"/>
    <property type="match status" value="1"/>
</dbReference>
<evidence type="ECO:0000256" key="2">
    <source>
        <dbReference type="ARBA" id="ARBA00022598"/>
    </source>
</evidence>
<evidence type="ECO:0000259" key="9">
    <source>
        <dbReference type="Pfam" id="PF00133"/>
    </source>
</evidence>
<dbReference type="SUPFAM" id="SSF47323">
    <property type="entry name" value="Anticodon-binding domain of a subclass of class I aminoacyl-tRNA synthetases"/>
    <property type="match status" value="1"/>
</dbReference>
<comment type="caution">
    <text evidence="11">The sequence shown here is derived from an EMBL/GenBank/DDBJ whole genome shotgun (WGS) entry which is preliminary data.</text>
</comment>
<evidence type="ECO:0000259" key="10">
    <source>
        <dbReference type="Pfam" id="PF08264"/>
    </source>
</evidence>
<dbReference type="GO" id="GO:0002161">
    <property type="term" value="F:aminoacyl-tRNA deacylase activity"/>
    <property type="evidence" value="ECO:0007669"/>
    <property type="project" value="InterPro"/>
</dbReference>
<evidence type="ECO:0000256" key="1">
    <source>
        <dbReference type="ARBA" id="ARBA00013165"/>
    </source>
</evidence>
<keyword evidence="2 11" id="KW-0436">Ligase</keyword>
<dbReference type="SUPFAM" id="SSF52374">
    <property type="entry name" value="Nucleotidylyl transferase"/>
    <property type="match status" value="1"/>
</dbReference>
<reference evidence="11 12" key="1">
    <citation type="journal article" date="2015" name="Nature">
        <title>rRNA introns, odd ribosomes, and small enigmatic genomes across a large radiation of phyla.</title>
        <authorList>
            <person name="Brown C.T."/>
            <person name="Hug L.A."/>
            <person name="Thomas B.C."/>
            <person name="Sharon I."/>
            <person name="Castelle C.J."/>
            <person name="Singh A."/>
            <person name="Wilkins M.J."/>
            <person name="Williams K.H."/>
            <person name="Banfield J.F."/>
        </authorList>
    </citation>
    <scope>NUCLEOTIDE SEQUENCE [LARGE SCALE GENOMIC DNA]</scope>
</reference>
<dbReference type="GO" id="GO:0004822">
    <property type="term" value="F:isoleucine-tRNA ligase activity"/>
    <property type="evidence" value="ECO:0007669"/>
    <property type="project" value="UniProtKB-EC"/>
</dbReference>
<proteinExistence type="predicted"/>
<dbReference type="InterPro" id="IPR023586">
    <property type="entry name" value="Ile-tRNA-ligase_type2"/>
</dbReference>
<evidence type="ECO:0000256" key="8">
    <source>
        <dbReference type="ARBA" id="ARBA00048359"/>
    </source>
</evidence>
<dbReference type="Pfam" id="PF00133">
    <property type="entry name" value="tRNA-synt_1"/>
    <property type="match status" value="1"/>
</dbReference>
<comment type="function">
    <text evidence="7">Catalyzes the attachment of isoleucine to tRNA(Ile). As IleRS can inadvertently accommodate and process structurally similar amino acids such as valine, to avoid such errors it has two additional distinct tRNA(Ile)-dependent editing activities. One activity is designated as 'pretransfer' editing and involves the hydrolysis of activated Val-AMP. The other activity is designated 'posttransfer' editing and involves deacylation of mischarged Val-tRNA(Ile).</text>
</comment>
<feature type="domain" description="Methionyl/Valyl/Leucyl/Isoleucyl-tRNA synthetase anticodon-binding" evidence="10">
    <location>
        <begin position="443"/>
        <end position="586"/>
    </location>
</feature>
<name>A0A0G0Z4Z5_9BACT</name>
<evidence type="ECO:0000313" key="11">
    <source>
        <dbReference type="EMBL" id="KKS43795.1"/>
    </source>
</evidence>
<evidence type="ECO:0000256" key="7">
    <source>
        <dbReference type="ARBA" id="ARBA00025217"/>
    </source>
</evidence>
<organism evidence="11 12">
    <name type="scientific">candidate division CPR1 bacterium GW2011_GWA2_42_17</name>
    <dbReference type="NCBI Taxonomy" id="1618341"/>
    <lineage>
        <taxon>Bacteria</taxon>
        <taxon>candidate division CPR1</taxon>
    </lineage>
</organism>
<dbReference type="SUPFAM" id="SSF50677">
    <property type="entry name" value="ValRS/IleRS/LeuRS editing domain"/>
    <property type="match status" value="1"/>
</dbReference>
<feature type="domain" description="Aminoacyl-tRNA synthetase class Ia" evidence="9">
    <location>
        <begin position="103"/>
        <end position="391"/>
    </location>
</feature>
<dbReference type="InterPro" id="IPR009080">
    <property type="entry name" value="tRNAsynth_Ia_anticodon-bd"/>
</dbReference>
<dbReference type="GO" id="GO:0005524">
    <property type="term" value="F:ATP binding"/>
    <property type="evidence" value="ECO:0007669"/>
    <property type="project" value="UniProtKB-KW"/>
</dbReference>
<dbReference type="InterPro" id="IPR013155">
    <property type="entry name" value="M/V/L/I-tRNA-synth_anticd-bd"/>
</dbReference>
<dbReference type="InterPro" id="IPR014729">
    <property type="entry name" value="Rossmann-like_a/b/a_fold"/>
</dbReference>
<keyword evidence="3" id="KW-0547">Nucleotide-binding</keyword>
<accession>A0A0G0Z4Z5</accession>
<keyword evidence="5" id="KW-0648">Protein biosynthesis</keyword>
<evidence type="ECO:0000256" key="5">
    <source>
        <dbReference type="ARBA" id="ARBA00022917"/>
    </source>
</evidence>
<dbReference type="Gene3D" id="1.10.730.10">
    <property type="entry name" value="Isoleucyl-tRNA Synthetase, Domain 1"/>
    <property type="match status" value="1"/>
</dbReference>
<dbReference type="PATRIC" id="fig|1618341.3.peg.382"/>
<keyword evidence="6" id="KW-0030">Aminoacyl-tRNA synthetase</keyword>
<dbReference type="GO" id="GO:0006428">
    <property type="term" value="P:isoleucyl-tRNA aminoacylation"/>
    <property type="evidence" value="ECO:0007669"/>
    <property type="project" value="InterPro"/>
</dbReference>
<dbReference type="AlphaFoldDB" id="A0A0G0Z4Z5"/>
<dbReference type="Gene3D" id="3.40.50.620">
    <property type="entry name" value="HUPs"/>
    <property type="match status" value="1"/>
</dbReference>
<dbReference type="EC" id="6.1.1.5" evidence="1"/>
<evidence type="ECO:0000313" key="12">
    <source>
        <dbReference type="Proteomes" id="UP000034875"/>
    </source>
</evidence>
<dbReference type="InterPro" id="IPR002300">
    <property type="entry name" value="aa-tRNA-synth_Ia"/>
</dbReference>
<dbReference type="InterPro" id="IPR002301">
    <property type="entry name" value="Ile-tRNA-ligase"/>
</dbReference>
<evidence type="ECO:0000256" key="4">
    <source>
        <dbReference type="ARBA" id="ARBA00022840"/>
    </source>
</evidence>